<proteinExistence type="predicted"/>
<dbReference type="PANTHER" id="PTHR37305">
    <property type="entry name" value="INTEGRAL MEMBRANE PROTEIN-RELATED"/>
    <property type="match status" value="1"/>
</dbReference>
<dbReference type="Pfam" id="PF12730">
    <property type="entry name" value="ABC2_membrane_4"/>
    <property type="match status" value="1"/>
</dbReference>
<accession>A0A9D1MCS7</accession>
<organism evidence="2 3">
    <name type="scientific">Candidatus Ornithomonoglobus merdipullorum</name>
    <dbReference type="NCBI Taxonomy" id="2840895"/>
    <lineage>
        <taxon>Bacteria</taxon>
        <taxon>Bacillati</taxon>
        <taxon>Bacillota</taxon>
        <taxon>Clostridia</taxon>
        <taxon>Candidatus Ornithomonoglobus</taxon>
    </lineage>
</organism>
<sequence>MNTFLFALKKELYKLIHKKKYIVFILIGAAVSLIRWGGSALITRITEGHIVVKTNMTLEMLPFAVEILIPIIMFAAAADLFTHEYSADTLKMCLLQPVTRFKLLTAKAAAVLITGAVSLLVMYAANMLIQLISGGSLSQAPVTLAAYLIDIIPLIGVAFLGILINVCLKGSASSMLLCLAVYGIMKYMGLYVAGTESFLFTANAKLHVMMLGQALPFRILMYKMGILFGSILILYSISYIIFDRKNV</sequence>
<dbReference type="PANTHER" id="PTHR37305:SF1">
    <property type="entry name" value="MEMBRANE PROTEIN"/>
    <property type="match status" value="1"/>
</dbReference>
<feature type="transmembrane region" description="Helical" evidence="1">
    <location>
        <begin position="145"/>
        <end position="168"/>
    </location>
</feature>
<feature type="transmembrane region" description="Helical" evidence="1">
    <location>
        <begin position="21"/>
        <end position="43"/>
    </location>
</feature>
<evidence type="ECO:0000313" key="3">
    <source>
        <dbReference type="Proteomes" id="UP000824109"/>
    </source>
</evidence>
<evidence type="ECO:0000313" key="2">
    <source>
        <dbReference type="EMBL" id="HIU57836.1"/>
    </source>
</evidence>
<feature type="transmembrane region" description="Helical" evidence="1">
    <location>
        <begin position="103"/>
        <end position="125"/>
    </location>
</feature>
<dbReference type="EMBL" id="DVNB01000087">
    <property type="protein sequence ID" value="HIU57836.1"/>
    <property type="molecule type" value="Genomic_DNA"/>
</dbReference>
<dbReference type="Proteomes" id="UP000824109">
    <property type="component" value="Unassembled WGS sequence"/>
</dbReference>
<comment type="caution">
    <text evidence="2">The sequence shown here is derived from an EMBL/GenBank/DDBJ whole genome shotgun (WGS) entry which is preliminary data.</text>
</comment>
<keyword evidence="1" id="KW-0812">Transmembrane</keyword>
<reference evidence="2" key="2">
    <citation type="journal article" date="2021" name="PeerJ">
        <title>Extensive microbial diversity within the chicken gut microbiome revealed by metagenomics and culture.</title>
        <authorList>
            <person name="Gilroy R."/>
            <person name="Ravi A."/>
            <person name="Getino M."/>
            <person name="Pursley I."/>
            <person name="Horton D.L."/>
            <person name="Alikhan N.F."/>
            <person name="Baker D."/>
            <person name="Gharbi K."/>
            <person name="Hall N."/>
            <person name="Watson M."/>
            <person name="Adriaenssens E.M."/>
            <person name="Foster-Nyarko E."/>
            <person name="Jarju S."/>
            <person name="Secka A."/>
            <person name="Antonio M."/>
            <person name="Oren A."/>
            <person name="Chaudhuri R.R."/>
            <person name="La Ragione R."/>
            <person name="Hildebrand F."/>
            <person name="Pallen M.J."/>
        </authorList>
    </citation>
    <scope>NUCLEOTIDE SEQUENCE</scope>
    <source>
        <strain evidence="2">USAMLcec3-3695</strain>
    </source>
</reference>
<feature type="transmembrane region" description="Helical" evidence="1">
    <location>
        <begin position="63"/>
        <end position="82"/>
    </location>
</feature>
<keyword evidence="1" id="KW-1133">Transmembrane helix</keyword>
<keyword evidence="1" id="KW-0472">Membrane</keyword>
<feature type="transmembrane region" description="Helical" evidence="1">
    <location>
        <begin position="175"/>
        <end position="200"/>
    </location>
</feature>
<dbReference type="AlphaFoldDB" id="A0A9D1MCS7"/>
<gene>
    <name evidence="2" type="ORF">IAA61_08545</name>
</gene>
<name>A0A9D1MCS7_9FIRM</name>
<feature type="transmembrane region" description="Helical" evidence="1">
    <location>
        <begin position="220"/>
        <end position="242"/>
    </location>
</feature>
<protein>
    <submittedName>
        <fullName evidence="2">ABC transporter permease</fullName>
    </submittedName>
</protein>
<reference evidence="2" key="1">
    <citation type="submission" date="2020-10" db="EMBL/GenBank/DDBJ databases">
        <authorList>
            <person name="Gilroy R."/>
        </authorList>
    </citation>
    <scope>NUCLEOTIDE SEQUENCE</scope>
    <source>
        <strain evidence="2">USAMLcec3-3695</strain>
    </source>
</reference>
<evidence type="ECO:0000256" key="1">
    <source>
        <dbReference type="SAM" id="Phobius"/>
    </source>
</evidence>